<keyword evidence="1" id="KW-0812">Transmembrane</keyword>
<feature type="transmembrane region" description="Helical" evidence="1">
    <location>
        <begin position="60"/>
        <end position="81"/>
    </location>
</feature>
<keyword evidence="1" id="KW-0472">Membrane</keyword>
<dbReference type="STRING" id="930152.SAMN05216565_101268"/>
<evidence type="ECO:0000313" key="2">
    <source>
        <dbReference type="EMBL" id="SDP03030.1"/>
    </source>
</evidence>
<feature type="transmembrane region" description="Helical" evidence="1">
    <location>
        <begin position="88"/>
        <end position="107"/>
    </location>
</feature>
<dbReference type="AlphaFoldDB" id="A0A1H0PE52"/>
<keyword evidence="3" id="KW-1185">Reference proteome</keyword>
<evidence type="ECO:0000313" key="3">
    <source>
        <dbReference type="Proteomes" id="UP000199159"/>
    </source>
</evidence>
<keyword evidence="1" id="KW-1133">Transmembrane helix</keyword>
<accession>A0A1H0PE52</accession>
<dbReference type="RefSeq" id="WP_090849330.1">
    <property type="nucleotide sequence ID" value="NZ_FNJU01000001.1"/>
</dbReference>
<evidence type="ECO:0008006" key="4">
    <source>
        <dbReference type="Google" id="ProtNLM"/>
    </source>
</evidence>
<feature type="transmembrane region" description="Helical" evidence="1">
    <location>
        <begin position="119"/>
        <end position="142"/>
    </location>
</feature>
<organism evidence="2 3">
    <name type="scientific">Litchfieldia salsa</name>
    <dbReference type="NCBI Taxonomy" id="930152"/>
    <lineage>
        <taxon>Bacteria</taxon>
        <taxon>Bacillati</taxon>
        <taxon>Bacillota</taxon>
        <taxon>Bacilli</taxon>
        <taxon>Bacillales</taxon>
        <taxon>Bacillaceae</taxon>
        <taxon>Litchfieldia</taxon>
    </lineage>
</organism>
<sequence length="150" mass="17093">MKRNHLIYKGIVIGTISGIILGLFLKLIETLFGVKVYTLLLNVDYIPLLKDFTLSELIEFILHLIISLILAVVILFIIRFYDWNNCQIVVRVTVISLIIGIALYPTTALSSRTPELTSIPAIFFWLIGHVLYGLVLSGLIVIKRERRRLN</sequence>
<feature type="transmembrane region" description="Helical" evidence="1">
    <location>
        <begin position="12"/>
        <end position="40"/>
    </location>
</feature>
<gene>
    <name evidence="2" type="ORF">SAMN05216565_101268</name>
</gene>
<reference evidence="3" key="1">
    <citation type="submission" date="2016-10" db="EMBL/GenBank/DDBJ databases">
        <authorList>
            <person name="Varghese N."/>
            <person name="Submissions S."/>
        </authorList>
    </citation>
    <scope>NUCLEOTIDE SEQUENCE [LARGE SCALE GENOMIC DNA]</scope>
    <source>
        <strain evidence="3">IBRC-M10078</strain>
    </source>
</reference>
<evidence type="ECO:0000256" key="1">
    <source>
        <dbReference type="SAM" id="Phobius"/>
    </source>
</evidence>
<proteinExistence type="predicted"/>
<name>A0A1H0PE52_9BACI</name>
<dbReference type="EMBL" id="FNJU01000001">
    <property type="protein sequence ID" value="SDP03030.1"/>
    <property type="molecule type" value="Genomic_DNA"/>
</dbReference>
<protein>
    <recommendedName>
        <fullName evidence="4">DUF1440 domain-containing protein</fullName>
    </recommendedName>
</protein>
<dbReference type="OrthoDB" id="1443299at2"/>
<dbReference type="Proteomes" id="UP000199159">
    <property type="component" value="Unassembled WGS sequence"/>
</dbReference>